<dbReference type="EC" id="2.5.1.3" evidence="10"/>
<dbReference type="GO" id="GO:0000287">
    <property type="term" value="F:magnesium ion binding"/>
    <property type="evidence" value="ECO:0007669"/>
    <property type="project" value="UniProtKB-UniRule"/>
</dbReference>
<evidence type="ECO:0000256" key="2">
    <source>
        <dbReference type="ARBA" id="ARBA00005165"/>
    </source>
</evidence>
<evidence type="ECO:0000256" key="6">
    <source>
        <dbReference type="ARBA" id="ARBA00022977"/>
    </source>
</evidence>
<comment type="similarity">
    <text evidence="10 11">Belongs to the thiamine-phosphate synthase family.</text>
</comment>
<gene>
    <name evidence="10" type="primary">thiE</name>
    <name evidence="14" type="ORF">D6T63_00040</name>
</gene>
<feature type="binding site" evidence="10">
    <location>
        <position position="119"/>
    </location>
    <ligand>
        <name>Mg(2+)</name>
        <dbReference type="ChEBI" id="CHEBI:18420"/>
    </ligand>
</feature>
<dbReference type="AlphaFoldDB" id="A0A3A5MEL5"/>
<dbReference type="InterPro" id="IPR013785">
    <property type="entry name" value="Aldolase_TIM"/>
</dbReference>
<protein>
    <recommendedName>
        <fullName evidence="10">Thiamine-phosphate synthase</fullName>
        <shortName evidence="10">TP synthase</shortName>
        <shortName evidence="10">TPS</shortName>
        <ecNumber evidence="10">2.5.1.3</ecNumber>
    </recommendedName>
    <alternativeName>
        <fullName evidence="10">Thiamine-phosphate pyrophosphorylase</fullName>
        <shortName evidence="10">TMP pyrophosphorylase</shortName>
        <shortName evidence="10">TMP-PPase</shortName>
    </alternativeName>
</protein>
<dbReference type="EMBL" id="QZVT01000001">
    <property type="protein sequence ID" value="RJT82898.1"/>
    <property type="molecule type" value="Genomic_DNA"/>
</dbReference>
<dbReference type="SUPFAM" id="SSF51391">
    <property type="entry name" value="Thiamin phosphate synthase"/>
    <property type="match status" value="1"/>
</dbReference>
<dbReference type="PANTHER" id="PTHR20857">
    <property type="entry name" value="THIAMINE-PHOSPHATE PYROPHOSPHORYLASE"/>
    <property type="match status" value="1"/>
</dbReference>
<dbReference type="GO" id="GO:0009229">
    <property type="term" value="P:thiamine diphosphate biosynthetic process"/>
    <property type="evidence" value="ECO:0007669"/>
    <property type="project" value="UniProtKB-UniRule"/>
</dbReference>
<feature type="binding site" evidence="10">
    <location>
        <position position="138"/>
    </location>
    <ligand>
        <name>4-amino-2-methyl-5-(diphosphooxymethyl)pyrimidine</name>
        <dbReference type="ChEBI" id="CHEBI:57841"/>
    </ligand>
</feature>
<keyword evidence="15" id="KW-1185">Reference proteome</keyword>
<evidence type="ECO:0000256" key="10">
    <source>
        <dbReference type="HAMAP-Rule" id="MF_00097"/>
    </source>
</evidence>
<reference evidence="14 15" key="1">
    <citation type="submission" date="2018-09" db="EMBL/GenBank/DDBJ databases">
        <title>Novel species of Arthrobacter.</title>
        <authorList>
            <person name="Liu Q."/>
            <person name="Xin Y.-H."/>
        </authorList>
    </citation>
    <scope>NUCLEOTIDE SEQUENCE [LARGE SCALE GENOMIC DNA]</scope>
    <source>
        <strain evidence="14 15">Hz2</strain>
    </source>
</reference>
<feature type="binding site" evidence="10">
    <location>
        <position position="100"/>
    </location>
    <ligand>
        <name>Mg(2+)</name>
        <dbReference type="ChEBI" id="CHEBI:18420"/>
    </ligand>
</feature>
<feature type="binding site" evidence="10">
    <location>
        <begin position="165"/>
        <end position="167"/>
    </location>
    <ligand>
        <name>2-[(2R,5Z)-2-carboxy-4-methylthiazol-5(2H)-ylidene]ethyl phosphate</name>
        <dbReference type="ChEBI" id="CHEBI:62899"/>
    </ligand>
</feature>
<evidence type="ECO:0000259" key="13">
    <source>
        <dbReference type="Pfam" id="PF02581"/>
    </source>
</evidence>
<dbReference type="NCBIfam" id="TIGR00693">
    <property type="entry name" value="thiE"/>
    <property type="match status" value="1"/>
</dbReference>
<dbReference type="Gene3D" id="3.20.20.70">
    <property type="entry name" value="Aldolase class I"/>
    <property type="match status" value="1"/>
</dbReference>
<dbReference type="GO" id="GO:0009228">
    <property type="term" value="P:thiamine biosynthetic process"/>
    <property type="evidence" value="ECO:0007669"/>
    <property type="project" value="UniProtKB-KW"/>
</dbReference>
<sequence length="244" mass="25587">MASNAGIAPFLSNPFDGGASSTSDTAALYRQRLASAQLYLCTDSRKGKGDFADFVDAAYRGGVDIIQLRDKNIEAAEELACLDVLRAAAQRHGKLFSANDRADIALLSGAHVLHVGQDDVSLPAARHLMGPHPVIGLSTHTPAQVDAAMTIDELDYFCAGPVWATPTKPGRAAAGLELVQYAAARTTETGSQRAWFAIGGIDHTTIGHVIEAGARRVVVVRAITEANDPCSAAESLKSALPPLS</sequence>
<evidence type="ECO:0000256" key="8">
    <source>
        <dbReference type="ARBA" id="ARBA00047851"/>
    </source>
</evidence>
<keyword evidence="3 10" id="KW-0808">Transferase</keyword>
<comment type="pathway">
    <text evidence="2 10 12">Cofactor biosynthesis; thiamine diphosphate biosynthesis; thiamine phosphate from 4-amino-2-methyl-5-diphosphomethylpyrimidine and 4-methyl-5-(2-phosphoethyl)-thiazole: step 1/1.</text>
</comment>
<feature type="binding site" evidence="10">
    <location>
        <position position="200"/>
    </location>
    <ligand>
        <name>2-[(2R,5Z)-2-carboxy-4-methylthiazol-5(2H)-ylidene]ethyl phosphate</name>
        <dbReference type="ChEBI" id="CHEBI:62899"/>
    </ligand>
</feature>
<evidence type="ECO:0000256" key="1">
    <source>
        <dbReference type="ARBA" id="ARBA00003814"/>
    </source>
</evidence>
<dbReference type="HAMAP" id="MF_00097">
    <property type="entry name" value="TMP_synthase"/>
    <property type="match status" value="1"/>
</dbReference>
<feature type="domain" description="Thiamine phosphate synthase/TenI" evidence="13">
    <location>
        <begin position="38"/>
        <end position="223"/>
    </location>
</feature>
<dbReference type="CDD" id="cd00564">
    <property type="entry name" value="TMP_TenI"/>
    <property type="match status" value="1"/>
</dbReference>
<keyword evidence="4 10" id="KW-0479">Metal-binding</keyword>
<comment type="cofactor">
    <cofactor evidence="10">
        <name>Mg(2+)</name>
        <dbReference type="ChEBI" id="CHEBI:18420"/>
    </cofactor>
    <text evidence="10">Binds 1 Mg(2+) ion per subunit.</text>
</comment>
<comment type="caution">
    <text evidence="10">Lacks conserved residue(s) required for the propagation of feature annotation.</text>
</comment>
<comment type="function">
    <text evidence="1 10">Condenses 4-methyl-5-(beta-hydroxyethyl)thiazole monophosphate (THZ-P) and 2-methyl-4-amino-5-hydroxymethyl pyrimidine pyrophosphate (HMP-PP) to form thiamine monophosphate (TMP).</text>
</comment>
<dbReference type="PANTHER" id="PTHR20857:SF15">
    <property type="entry name" value="THIAMINE-PHOSPHATE SYNTHASE"/>
    <property type="match status" value="1"/>
</dbReference>
<keyword evidence="6 10" id="KW-0784">Thiamine biosynthesis</keyword>
<dbReference type="InterPro" id="IPR036206">
    <property type="entry name" value="ThiamineP_synth_sf"/>
</dbReference>
<dbReference type="UniPathway" id="UPA00060">
    <property type="reaction ID" value="UER00141"/>
</dbReference>
<evidence type="ECO:0000256" key="9">
    <source>
        <dbReference type="ARBA" id="ARBA00047883"/>
    </source>
</evidence>
<dbReference type="InterPro" id="IPR034291">
    <property type="entry name" value="TMP_synthase"/>
</dbReference>
<comment type="catalytic activity">
    <reaction evidence="8 10 11">
        <text>2-(2-carboxy-4-methylthiazol-5-yl)ethyl phosphate + 4-amino-2-methyl-5-(diphosphooxymethyl)pyrimidine + 2 H(+) = thiamine phosphate + CO2 + diphosphate</text>
        <dbReference type="Rhea" id="RHEA:47848"/>
        <dbReference type="ChEBI" id="CHEBI:15378"/>
        <dbReference type="ChEBI" id="CHEBI:16526"/>
        <dbReference type="ChEBI" id="CHEBI:33019"/>
        <dbReference type="ChEBI" id="CHEBI:37575"/>
        <dbReference type="ChEBI" id="CHEBI:57841"/>
        <dbReference type="ChEBI" id="CHEBI:62890"/>
        <dbReference type="EC" id="2.5.1.3"/>
    </reaction>
</comment>
<keyword evidence="5 10" id="KW-0460">Magnesium</keyword>
<dbReference type="GO" id="GO:0004789">
    <property type="term" value="F:thiamine-phosphate diphosphorylase activity"/>
    <property type="evidence" value="ECO:0007669"/>
    <property type="project" value="UniProtKB-UniRule"/>
</dbReference>
<comment type="catalytic activity">
    <reaction evidence="7 10 11">
        <text>4-methyl-5-(2-phosphooxyethyl)-thiazole + 4-amino-2-methyl-5-(diphosphooxymethyl)pyrimidine + H(+) = thiamine phosphate + diphosphate</text>
        <dbReference type="Rhea" id="RHEA:22328"/>
        <dbReference type="ChEBI" id="CHEBI:15378"/>
        <dbReference type="ChEBI" id="CHEBI:33019"/>
        <dbReference type="ChEBI" id="CHEBI:37575"/>
        <dbReference type="ChEBI" id="CHEBI:57841"/>
        <dbReference type="ChEBI" id="CHEBI:58296"/>
        <dbReference type="EC" id="2.5.1.3"/>
    </reaction>
</comment>
<dbReference type="OrthoDB" id="3243336at2"/>
<evidence type="ECO:0000256" key="5">
    <source>
        <dbReference type="ARBA" id="ARBA00022842"/>
    </source>
</evidence>
<feature type="binding site" evidence="10">
    <location>
        <position position="168"/>
    </location>
    <ligand>
        <name>4-amino-2-methyl-5-(diphosphooxymethyl)pyrimidine</name>
        <dbReference type="ChEBI" id="CHEBI:57841"/>
    </ligand>
</feature>
<evidence type="ECO:0000256" key="4">
    <source>
        <dbReference type="ARBA" id="ARBA00022723"/>
    </source>
</evidence>
<feature type="binding site" evidence="10">
    <location>
        <begin position="67"/>
        <end position="71"/>
    </location>
    <ligand>
        <name>4-amino-2-methyl-5-(diphosphooxymethyl)pyrimidine</name>
        <dbReference type="ChEBI" id="CHEBI:57841"/>
    </ligand>
</feature>
<evidence type="ECO:0000256" key="3">
    <source>
        <dbReference type="ARBA" id="ARBA00022679"/>
    </source>
</evidence>
<evidence type="ECO:0000313" key="15">
    <source>
        <dbReference type="Proteomes" id="UP000272560"/>
    </source>
</evidence>
<evidence type="ECO:0000313" key="14">
    <source>
        <dbReference type="EMBL" id="RJT82898.1"/>
    </source>
</evidence>
<dbReference type="InterPro" id="IPR022998">
    <property type="entry name" value="ThiamineP_synth_TenI"/>
</dbReference>
<comment type="caution">
    <text evidence="14">The sequence shown here is derived from an EMBL/GenBank/DDBJ whole genome shotgun (WGS) entry which is preliminary data.</text>
</comment>
<comment type="catalytic activity">
    <reaction evidence="9 10 11">
        <text>2-[(2R,5Z)-2-carboxy-4-methylthiazol-5(2H)-ylidene]ethyl phosphate + 4-amino-2-methyl-5-(diphosphooxymethyl)pyrimidine + 2 H(+) = thiamine phosphate + CO2 + diphosphate</text>
        <dbReference type="Rhea" id="RHEA:47844"/>
        <dbReference type="ChEBI" id="CHEBI:15378"/>
        <dbReference type="ChEBI" id="CHEBI:16526"/>
        <dbReference type="ChEBI" id="CHEBI:33019"/>
        <dbReference type="ChEBI" id="CHEBI:37575"/>
        <dbReference type="ChEBI" id="CHEBI:57841"/>
        <dbReference type="ChEBI" id="CHEBI:62899"/>
        <dbReference type="EC" id="2.5.1.3"/>
    </reaction>
</comment>
<evidence type="ECO:0000256" key="11">
    <source>
        <dbReference type="RuleBase" id="RU003826"/>
    </source>
</evidence>
<feature type="binding site" evidence="10">
    <location>
        <position position="99"/>
    </location>
    <ligand>
        <name>4-amino-2-methyl-5-(diphosphooxymethyl)pyrimidine</name>
        <dbReference type="ChEBI" id="CHEBI:57841"/>
    </ligand>
</feature>
<proteinExistence type="inferred from homology"/>
<name>A0A3A5MEL5_9MICC</name>
<evidence type="ECO:0000256" key="7">
    <source>
        <dbReference type="ARBA" id="ARBA00047334"/>
    </source>
</evidence>
<dbReference type="Pfam" id="PF02581">
    <property type="entry name" value="TMP-TENI"/>
    <property type="match status" value="1"/>
</dbReference>
<dbReference type="GO" id="GO:0005737">
    <property type="term" value="C:cytoplasm"/>
    <property type="evidence" value="ECO:0007669"/>
    <property type="project" value="TreeGrafter"/>
</dbReference>
<evidence type="ECO:0000256" key="12">
    <source>
        <dbReference type="RuleBase" id="RU004253"/>
    </source>
</evidence>
<organism evidence="14 15">
    <name type="scientific">Arthrobacter cheniae</name>
    <dbReference type="NCBI Taxonomy" id="1258888"/>
    <lineage>
        <taxon>Bacteria</taxon>
        <taxon>Bacillati</taxon>
        <taxon>Actinomycetota</taxon>
        <taxon>Actinomycetes</taxon>
        <taxon>Micrococcales</taxon>
        <taxon>Micrococcaceae</taxon>
        <taxon>Arthrobacter</taxon>
    </lineage>
</organism>
<dbReference type="RefSeq" id="WP_120147005.1">
    <property type="nucleotide sequence ID" value="NZ_QZVT01000001.1"/>
</dbReference>
<dbReference type="Proteomes" id="UP000272560">
    <property type="component" value="Unassembled WGS sequence"/>
</dbReference>
<accession>A0A3A5MEL5</accession>